<evidence type="ECO:0000313" key="1">
    <source>
        <dbReference type="EMBL" id="THC93002.1"/>
    </source>
</evidence>
<comment type="caution">
    <text evidence="1">The sequence shown here is derived from an EMBL/GenBank/DDBJ whole genome shotgun (WGS) entry which is preliminary data.</text>
</comment>
<reference evidence="1 2" key="1">
    <citation type="submission" date="2019-03" db="EMBL/GenBank/DDBJ databases">
        <title>The genome sequence of a newly discovered highly antifungal drug resistant Aspergillus species, Aspergillus tanneri NIH 1004.</title>
        <authorList>
            <person name="Mounaud S."/>
            <person name="Singh I."/>
            <person name="Joardar V."/>
            <person name="Pakala S."/>
            <person name="Pakala S."/>
            <person name="Venepally P."/>
            <person name="Hoover J."/>
            <person name="Nierman W."/>
            <person name="Chung J."/>
            <person name="Losada L."/>
        </authorList>
    </citation>
    <scope>NUCLEOTIDE SEQUENCE [LARGE SCALE GENOMIC DNA]</scope>
    <source>
        <strain evidence="1 2">NIH1004</strain>
    </source>
</reference>
<organism evidence="1 2">
    <name type="scientific">Aspergillus tanneri</name>
    <dbReference type="NCBI Taxonomy" id="1220188"/>
    <lineage>
        <taxon>Eukaryota</taxon>
        <taxon>Fungi</taxon>
        <taxon>Dikarya</taxon>
        <taxon>Ascomycota</taxon>
        <taxon>Pezizomycotina</taxon>
        <taxon>Eurotiomycetes</taxon>
        <taxon>Eurotiomycetidae</taxon>
        <taxon>Eurotiales</taxon>
        <taxon>Aspergillaceae</taxon>
        <taxon>Aspergillus</taxon>
        <taxon>Aspergillus subgen. Circumdati</taxon>
    </lineage>
</organism>
<accession>A0A4S3JD61</accession>
<evidence type="ECO:0000313" key="2">
    <source>
        <dbReference type="Proteomes" id="UP000308092"/>
    </source>
</evidence>
<dbReference type="VEuPathDB" id="FungiDB:EYZ11_007511"/>
<dbReference type="AlphaFoldDB" id="A0A4S3JD61"/>
<dbReference type="EMBL" id="SOSA01000293">
    <property type="protein sequence ID" value="THC93002.1"/>
    <property type="molecule type" value="Genomic_DNA"/>
</dbReference>
<sequence length="35" mass="3704">MPSITGASGYWLGGMVLRKIVLYIGPGSTSLSLFM</sequence>
<proteinExistence type="predicted"/>
<name>A0A4S3JD61_9EURO</name>
<dbReference type="Proteomes" id="UP000308092">
    <property type="component" value="Unassembled WGS sequence"/>
</dbReference>
<gene>
    <name evidence="1" type="ORF">EYZ11_007511</name>
</gene>
<protein>
    <submittedName>
        <fullName evidence="1">Uncharacterized protein</fullName>
    </submittedName>
</protein>
<keyword evidence="2" id="KW-1185">Reference proteome</keyword>